<proteinExistence type="predicted"/>
<dbReference type="Proteomes" id="UP000436016">
    <property type="component" value="Unassembled WGS sequence"/>
</dbReference>
<dbReference type="Pfam" id="PF12100">
    <property type="entry name" value="DUF3576"/>
    <property type="match status" value="1"/>
</dbReference>
<keyword evidence="3" id="KW-1185">Reference proteome</keyword>
<evidence type="ECO:0000313" key="2">
    <source>
        <dbReference type="EMBL" id="MXU64830.1"/>
    </source>
</evidence>
<dbReference type="RefSeq" id="WP_160852568.1">
    <property type="nucleotide sequence ID" value="NZ_WUWG01000001.1"/>
</dbReference>
<dbReference type="PROSITE" id="PS51257">
    <property type="entry name" value="PROKAR_LIPOPROTEIN"/>
    <property type="match status" value="1"/>
</dbReference>
<feature type="signal peptide" evidence="1">
    <location>
        <begin position="1"/>
        <end position="26"/>
    </location>
</feature>
<accession>A0A6B0TK03</accession>
<dbReference type="InterPro" id="IPR021959">
    <property type="entry name" value="DUF3576"/>
</dbReference>
<protein>
    <submittedName>
        <fullName evidence="2">DUF3576 domain-containing protein</fullName>
    </submittedName>
</protein>
<keyword evidence="1" id="KW-0732">Signal</keyword>
<sequence>MSNLFRIFALILAGLLAGCGSTSSEAQFQNAPEWAQAQDSDTLLDLFNSPDRDSTIQVNRYLWIATLDVLKFLPLEGADPFSGVIVTGWGRVAGTSGLYRATVLIQDGALDARSLRVAAYRQSGSSSVPVPPQAVRQIEDAILTRARQLKIAAEG</sequence>
<evidence type="ECO:0000313" key="3">
    <source>
        <dbReference type="Proteomes" id="UP000436016"/>
    </source>
</evidence>
<evidence type="ECO:0000256" key="1">
    <source>
        <dbReference type="SAM" id="SignalP"/>
    </source>
</evidence>
<gene>
    <name evidence="2" type="ORF">GSH16_05190</name>
</gene>
<reference evidence="2 3" key="1">
    <citation type="submission" date="2019-12" db="EMBL/GenBank/DDBJ databases">
        <title>Strain KN286 was isolated from seawater, which was collected from Caroline Seamount in the tropical western Pacific.</title>
        <authorList>
            <person name="Wang Q."/>
        </authorList>
    </citation>
    <scope>NUCLEOTIDE SEQUENCE [LARGE SCALE GENOMIC DNA]</scope>
    <source>
        <strain evidence="2 3">KN286</strain>
    </source>
</reference>
<dbReference type="AlphaFoldDB" id="A0A6B0TK03"/>
<dbReference type="EMBL" id="WUWG01000001">
    <property type="protein sequence ID" value="MXU64830.1"/>
    <property type="molecule type" value="Genomic_DNA"/>
</dbReference>
<organism evidence="2 3">
    <name type="scientific">Oceanomicrobium pacificus</name>
    <dbReference type="NCBI Taxonomy" id="2692916"/>
    <lineage>
        <taxon>Bacteria</taxon>
        <taxon>Pseudomonadati</taxon>
        <taxon>Pseudomonadota</taxon>
        <taxon>Alphaproteobacteria</taxon>
        <taxon>Rhodobacterales</taxon>
        <taxon>Paracoccaceae</taxon>
        <taxon>Oceanomicrobium</taxon>
    </lineage>
</organism>
<name>A0A6B0TK03_9RHOB</name>
<feature type="chain" id="PRO_5025671957" evidence="1">
    <location>
        <begin position="27"/>
        <end position="155"/>
    </location>
</feature>
<comment type="caution">
    <text evidence="2">The sequence shown here is derived from an EMBL/GenBank/DDBJ whole genome shotgun (WGS) entry which is preliminary data.</text>
</comment>